<sequence>MVHPVKTSLYLNNETITQRNKAPKRALLLCIIQYGHKSAIYHIIEGLDAYKYNKGSKKEPLGSLAR</sequence>
<dbReference type="EMBL" id="JPRD01000011">
    <property type="protein sequence ID" value="KIF53960.1"/>
    <property type="molecule type" value="Genomic_DNA"/>
</dbReference>
<organism evidence="1 2">
    <name type="scientific">Vibrio owensii CAIM 1854 = LMG 25443</name>
    <dbReference type="NCBI Taxonomy" id="1229493"/>
    <lineage>
        <taxon>Bacteria</taxon>
        <taxon>Pseudomonadati</taxon>
        <taxon>Pseudomonadota</taxon>
        <taxon>Gammaproteobacteria</taxon>
        <taxon>Vibrionales</taxon>
        <taxon>Vibrionaceae</taxon>
        <taxon>Vibrio</taxon>
    </lineage>
</organism>
<protein>
    <submittedName>
        <fullName evidence="1">Uncharacterized protein</fullName>
    </submittedName>
</protein>
<evidence type="ECO:0000313" key="2">
    <source>
        <dbReference type="Proteomes" id="UP000031586"/>
    </source>
</evidence>
<reference evidence="1 2" key="1">
    <citation type="submission" date="2014-07" db="EMBL/GenBank/DDBJ databases">
        <title>Unique and conserved regions in Vibrio harveyi and related species in comparison with the shrimp pathogen Vibrio harveyi CAIM 1792.</title>
        <authorList>
            <person name="Espinoza-Valles I."/>
            <person name="Vora G."/>
            <person name="Leekitcharoenphon P."/>
            <person name="Ussery D."/>
            <person name="Hoj L."/>
            <person name="Gomez-Gil B."/>
        </authorList>
    </citation>
    <scope>NUCLEOTIDE SEQUENCE [LARGE SCALE GENOMIC DNA]</scope>
    <source>
        <strain evidence="2">CAIM 1854 / LMG 25443</strain>
    </source>
</reference>
<proteinExistence type="predicted"/>
<comment type="caution">
    <text evidence="1">The sequence shown here is derived from an EMBL/GenBank/DDBJ whole genome shotgun (WGS) entry which is preliminary data.</text>
</comment>
<evidence type="ECO:0000313" key="1">
    <source>
        <dbReference type="EMBL" id="KIF53960.1"/>
    </source>
</evidence>
<dbReference type="Proteomes" id="UP000031586">
    <property type="component" value="Unassembled WGS sequence"/>
</dbReference>
<dbReference type="AlphaFoldDB" id="A0A0C1ZA77"/>
<accession>A0A0C1ZA77</accession>
<gene>
    <name evidence="1" type="ORF">H735_06115</name>
</gene>
<dbReference type="PATRIC" id="fig|1229493.5.peg.286"/>
<name>A0A0C1ZA77_9VIBR</name>